<evidence type="ECO:0000256" key="1">
    <source>
        <dbReference type="SAM" id="SignalP"/>
    </source>
</evidence>
<reference evidence="3 4" key="1">
    <citation type="submission" date="2020-03" db="EMBL/GenBank/DDBJ databases">
        <title>The genome sequence of Microvirga sp. c23x22.</title>
        <authorList>
            <person name="Zhang X."/>
        </authorList>
    </citation>
    <scope>NUCLEOTIDE SEQUENCE [LARGE SCALE GENOMIC DNA]</scope>
    <source>
        <strain evidence="4">c23x22</strain>
    </source>
</reference>
<dbReference type="InterPro" id="IPR018247">
    <property type="entry name" value="EF_Hand_1_Ca_BS"/>
</dbReference>
<dbReference type="InterPro" id="IPR010412">
    <property type="entry name" value="DUF1007"/>
</dbReference>
<evidence type="ECO:0000313" key="4">
    <source>
        <dbReference type="Proteomes" id="UP000707352"/>
    </source>
</evidence>
<keyword evidence="4" id="KW-1185">Reference proteome</keyword>
<keyword evidence="1" id="KW-0732">Signal</keyword>
<accession>A0ABX0VEU5</accession>
<organism evidence="3 4">
    <name type="scientific">Microvirga terricola</name>
    <dbReference type="NCBI Taxonomy" id="2719797"/>
    <lineage>
        <taxon>Bacteria</taxon>
        <taxon>Pseudomonadati</taxon>
        <taxon>Pseudomonadota</taxon>
        <taxon>Alphaproteobacteria</taxon>
        <taxon>Hyphomicrobiales</taxon>
        <taxon>Methylobacteriaceae</taxon>
        <taxon>Microvirga</taxon>
    </lineage>
</organism>
<dbReference type="PROSITE" id="PS00018">
    <property type="entry name" value="EF_HAND_1"/>
    <property type="match status" value="1"/>
</dbReference>
<dbReference type="Proteomes" id="UP000707352">
    <property type="component" value="Unassembled WGS sequence"/>
</dbReference>
<proteinExistence type="predicted"/>
<dbReference type="Pfam" id="PF06226">
    <property type="entry name" value="DUF1007"/>
    <property type="match status" value="1"/>
</dbReference>
<evidence type="ECO:0000313" key="3">
    <source>
        <dbReference type="EMBL" id="NIX77988.1"/>
    </source>
</evidence>
<dbReference type="InterPro" id="IPR002048">
    <property type="entry name" value="EF_hand_dom"/>
</dbReference>
<protein>
    <submittedName>
        <fullName evidence="3">DUF1007 family protein</fullName>
    </submittedName>
</protein>
<dbReference type="RefSeq" id="WP_167673898.1">
    <property type="nucleotide sequence ID" value="NZ_JAATJS010000005.1"/>
</dbReference>
<sequence>MTHRLGLKFLSALAGAGLLSGFAGQAQAHPHVWVVAKAELVFAPDGKVTGIRHSWTFDKPYSAYVTQGLDKNGDGKLTPEELQDLAKENTESLVEFNYFTQLKANGKKQDFDAPRDYRMTFADEAVTLTYFLPMKTVSPAKTLSLEIYDPTYFVSFALAEGDDAVKLASAPQGCATNVSRPKNEAPPQQPQNMSESFFQTLTAASNFGVQFANKAIVACP</sequence>
<feature type="chain" id="PRO_5045381977" evidence="1">
    <location>
        <begin position="29"/>
        <end position="220"/>
    </location>
</feature>
<dbReference type="PROSITE" id="PS50222">
    <property type="entry name" value="EF_HAND_2"/>
    <property type="match status" value="1"/>
</dbReference>
<comment type="caution">
    <text evidence="3">The sequence shown here is derived from an EMBL/GenBank/DDBJ whole genome shotgun (WGS) entry which is preliminary data.</text>
</comment>
<name>A0ABX0VEU5_9HYPH</name>
<evidence type="ECO:0000259" key="2">
    <source>
        <dbReference type="PROSITE" id="PS50222"/>
    </source>
</evidence>
<dbReference type="EMBL" id="JAATJS010000005">
    <property type="protein sequence ID" value="NIX77988.1"/>
    <property type="molecule type" value="Genomic_DNA"/>
</dbReference>
<feature type="domain" description="EF-hand" evidence="2">
    <location>
        <begin position="69"/>
        <end position="92"/>
    </location>
</feature>
<feature type="signal peptide" evidence="1">
    <location>
        <begin position="1"/>
        <end position="28"/>
    </location>
</feature>
<gene>
    <name evidence="3" type="ORF">HB375_15425</name>
</gene>